<dbReference type="PANTHER" id="PTHR32108:SF9">
    <property type="entry name" value="REVERSE TRANSCRIPTASE RNASE H-LIKE DOMAIN-CONTAINING PROTEIN"/>
    <property type="match status" value="1"/>
</dbReference>
<gene>
    <name evidence="3" type="ORF">FSB_LOCUS1580</name>
</gene>
<accession>A0A2N9EG82</accession>
<protein>
    <recommendedName>
        <fullName evidence="4">Retrotransposon gag domain-containing protein</fullName>
    </recommendedName>
</protein>
<feature type="coiled-coil region" evidence="1">
    <location>
        <begin position="298"/>
        <end position="325"/>
    </location>
</feature>
<sequence length="474" mass="54058">MATEPSGSSSIEARMSALEERFDEPINLVHLMAKRDVENDARNNELHLGGKNHTKPPPQQPKPEDHENQRTSEVDSKLEDLEERIRLISGLGSFGNTDFASMSWFLNMEVPYKFKAQDFVKYNGTSDPMIYLQMYCRKMARNAGNEPLLIQTFQDILTGQAAVWFSRLKKMTHWKELADIFLAWHSLKNCKVLKHRVQDLLDHGILKFKKVPNIKTNPLLSHLEGGGYLDPVEACYEELSEGICEYHSNAHEHNLEDCEDFKKEIVGLCEWGIIRKKIAKPAKECMMINRVRFSPQEKIDFQAKMEKIKEDFKEYSEKRKVQKEEDNSSKNQSALVTVPGPRKILNTTPLRKVEEAEVDNLSSGLGGITRSGRCYTSEELEKSRKELGKAVEDPLKKKITEGEVEDFLRIIKNSEDSVVKQLNKMPMDILVLSLLLASEVHKKALVKVMNEAHVPEDTTAPSFENMVTAVLATK</sequence>
<evidence type="ECO:0000256" key="2">
    <source>
        <dbReference type="SAM" id="MobiDB-lite"/>
    </source>
</evidence>
<dbReference type="PANTHER" id="PTHR32108">
    <property type="entry name" value="DNA-DIRECTED RNA POLYMERASE SUBUNIT ALPHA"/>
    <property type="match status" value="1"/>
</dbReference>
<dbReference type="AlphaFoldDB" id="A0A2N9EG82"/>
<keyword evidence="1" id="KW-0175">Coiled coil</keyword>
<reference evidence="3" key="1">
    <citation type="submission" date="2018-02" db="EMBL/GenBank/DDBJ databases">
        <authorList>
            <person name="Cohen D.B."/>
            <person name="Kent A.D."/>
        </authorList>
    </citation>
    <scope>NUCLEOTIDE SEQUENCE</scope>
</reference>
<feature type="region of interest" description="Disordered" evidence="2">
    <location>
        <begin position="38"/>
        <end position="76"/>
    </location>
</feature>
<evidence type="ECO:0008006" key="4">
    <source>
        <dbReference type="Google" id="ProtNLM"/>
    </source>
</evidence>
<feature type="compositionally biased region" description="Basic and acidic residues" evidence="2">
    <location>
        <begin position="62"/>
        <end position="76"/>
    </location>
</feature>
<dbReference type="EMBL" id="OIVN01000070">
    <property type="protein sequence ID" value="SPC73698.1"/>
    <property type="molecule type" value="Genomic_DNA"/>
</dbReference>
<evidence type="ECO:0000256" key="1">
    <source>
        <dbReference type="SAM" id="Coils"/>
    </source>
</evidence>
<evidence type="ECO:0000313" key="3">
    <source>
        <dbReference type="EMBL" id="SPC73698.1"/>
    </source>
</evidence>
<proteinExistence type="predicted"/>
<name>A0A2N9EG82_FAGSY</name>
<organism evidence="3">
    <name type="scientific">Fagus sylvatica</name>
    <name type="common">Beechnut</name>
    <dbReference type="NCBI Taxonomy" id="28930"/>
    <lineage>
        <taxon>Eukaryota</taxon>
        <taxon>Viridiplantae</taxon>
        <taxon>Streptophyta</taxon>
        <taxon>Embryophyta</taxon>
        <taxon>Tracheophyta</taxon>
        <taxon>Spermatophyta</taxon>
        <taxon>Magnoliopsida</taxon>
        <taxon>eudicotyledons</taxon>
        <taxon>Gunneridae</taxon>
        <taxon>Pentapetalae</taxon>
        <taxon>rosids</taxon>
        <taxon>fabids</taxon>
        <taxon>Fagales</taxon>
        <taxon>Fagaceae</taxon>
        <taxon>Fagus</taxon>
    </lineage>
</organism>